<dbReference type="InterPro" id="IPR001036">
    <property type="entry name" value="Acrflvin-R"/>
</dbReference>
<dbReference type="PANTHER" id="PTHR32063:SF18">
    <property type="entry name" value="CATION EFFLUX SYSTEM PROTEIN"/>
    <property type="match status" value="1"/>
</dbReference>
<feature type="transmembrane region" description="Helical" evidence="1">
    <location>
        <begin position="394"/>
        <end position="414"/>
    </location>
</feature>
<feature type="transmembrane region" description="Helical" evidence="1">
    <location>
        <begin position="362"/>
        <end position="382"/>
    </location>
</feature>
<dbReference type="SUPFAM" id="SSF82866">
    <property type="entry name" value="Multidrug efflux transporter AcrB transmembrane domain"/>
    <property type="match status" value="2"/>
</dbReference>
<keyword evidence="3" id="KW-1185">Reference proteome</keyword>
<reference evidence="3" key="1">
    <citation type="submission" date="2020-05" db="EMBL/GenBank/DDBJ databases">
        <title>Frigoriglobus tundricola gen. nov., sp. nov., a psychrotolerant cellulolytic planctomycete of the family Gemmataceae with two divergent copies of 16S rRNA gene.</title>
        <authorList>
            <person name="Kulichevskaya I.S."/>
            <person name="Ivanova A.A."/>
            <person name="Naumoff D.G."/>
            <person name="Beletsky A.V."/>
            <person name="Rijpstra W.I.C."/>
            <person name="Sinninghe Damste J.S."/>
            <person name="Mardanov A.V."/>
            <person name="Ravin N.V."/>
            <person name="Dedysh S.N."/>
        </authorList>
    </citation>
    <scope>NUCLEOTIDE SEQUENCE [LARGE SCALE GENOMIC DNA]</scope>
    <source>
        <strain evidence="3">PL17</strain>
    </source>
</reference>
<dbReference type="Gene3D" id="3.30.70.1320">
    <property type="entry name" value="Multidrug efflux transporter AcrB pore domain like"/>
    <property type="match status" value="1"/>
</dbReference>
<dbReference type="EMBL" id="CP053452">
    <property type="protein sequence ID" value="QJX00939.1"/>
    <property type="molecule type" value="Genomic_DNA"/>
</dbReference>
<dbReference type="SUPFAM" id="SSF82693">
    <property type="entry name" value="Multidrug efflux transporter AcrB pore domain, PN1, PN2, PC1 and PC2 subdomains"/>
    <property type="match status" value="2"/>
</dbReference>
<dbReference type="RefSeq" id="WP_227254661.1">
    <property type="nucleotide sequence ID" value="NZ_CP053452.2"/>
</dbReference>
<dbReference type="InterPro" id="IPR027463">
    <property type="entry name" value="AcrB_DN_DC_subdom"/>
</dbReference>
<feature type="transmembrane region" description="Helical" evidence="1">
    <location>
        <begin position="858"/>
        <end position="878"/>
    </location>
</feature>
<dbReference type="Pfam" id="PF00873">
    <property type="entry name" value="ACR_tran"/>
    <property type="match status" value="1"/>
</dbReference>
<feature type="transmembrane region" description="Helical" evidence="1">
    <location>
        <begin position="884"/>
        <end position="917"/>
    </location>
</feature>
<dbReference type="KEGG" id="ftj:FTUN_8577"/>
<feature type="transmembrane region" description="Helical" evidence="1">
    <location>
        <begin position="16"/>
        <end position="33"/>
    </location>
</feature>
<sequence length="1051" mass="114373">MSTFNLSAWAVKHPALVLYLICAAAAAGLYAYLGMGRAEDPSFTIKTMVVSADWPGATSDEVQRQVADKIEEKLQETPYLDYLRTYTLPGRAVITVQLRNDTPPKAVPDIWYQVRKKVGDIKHTLPEGVIGPQLDDEYGDVYVAVYAFTGTDFTPAELKKLARAARQRLLRVKDVNKVILVGDRPEKVFVEFSHKKLATLGVTPQQVFDSLGRQNVVSPAGSVETPTDRVYVRVEGPFAAADKVKAVPVHAGGRVFRVGDIADVRRGYEDPPTFTVRHNGKSAVEVAVAMRPGGNVLKLGRDLETELEALRAELPAGASVEIVAFQPHVVEESVGEFIRSFVEALAIVLLVTFLSLGWRTGVVVALSVPLVLAFVLIVMNAAGMTLDRISLGALILALGLLVDDAIIAVEMMVVKMEEGYDRVAAATFAWTSSAFPMLTGTLVTVAGFLPIGFAKSAAGEYAGGIFWVVGIALIVSWVVAVVFTPYLGMKLLPEHAGRGHHDPYHTRMYRLLRSVITACVRHPLMVVGLTLTMFAAAVFGLGFVSKQFFPQSSRDELMVEFRLPGGSSFTATEAEVVKLEAILAGDPDIDHFTAYTGAGAPRFYLALNPDLPDPSFAKFVIQTRSPEARERLRARLLERFATDAAFALSRVRVVRLEFGPPVGFPVQFRVVGPDPETVRGIAHRVRDILRRNPDARDAQLEWDEPSKLVRLRVDQDRARALGLTPQDVSATLQTLLSGVPVSQYREGIELIDVMARAVPEERLKLDSVPDLTVVTPAGNAVPLSQVATVSYEQEEPIRWRRDRETVLTVRADVADGVQAPDVTARVLVDLKALKAELPPGYRIDTGGAVEESQKANEALFAVFPVMIAVMLTLLMAQVQGFKKLFLVFIISPLGLIGAVAFLLLFHAPFGFVALLGVIALAGMDMRNSVILIEQIEHEIAAGASAWDAVIESAVRRARPVVLTAATAILAMIPLTRSVFWGPMAVAIMGGLSVATFLTLGNLPALYVLLFRVKPPTTVPAVTHTEDDRRVPFGQMVDDRVASDRSHAEGQK</sequence>
<dbReference type="Gene3D" id="3.30.70.1440">
    <property type="entry name" value="Multidrug efflux transporter AcrB pore domain"/>
    <property type="match status" value="1"/>
</dbReference>
<dbReference type="PRINTS" id="PR00702">
    <property type="entry name" value="ACRIFLAVINRP"/>
</dbReference>
<proteinExistence type="predicted"/>
<feature type="transmembrane region" description="Helical" evidence="1">
    <location>
        <begin position="524"/>
        <end position="544"/>
    </location>
</feature>
<organism evidence="2 3">
    <name type="scientific">Frigoriglobus tundricola</name>
    <dbReference type="NCBI Taxonomy" id="2774151"/>
    <lineage>
        <taxon>Bacteria</taxon>
        <taxon>Pseudomonadati</taxon>
        <taxon>Planctomycetota</taxon>
        <taxon>Planctomycetia</taxon>
        <taxon>Gemmatales</taxon>
        <taxon>Gemmataceae</taxon>
        <taxon>Frigoriglobus</taxon>
    </lineage>
</organism>
<dbReference type="GO" id="GO:0005886">
    <property type="term" value="C:plasma membrane"/>
    <property type="evidence" value="ECO:0007669"/>
    <property type="project" value="TreeGrafter"/>
</dbReference>
<keyword evidence="1" id="KW-1133">Transmembrane helix</keyword>
<dbReference type="SUPFAM" id="SSF82714">
    <property type="entry name" value="Multidrug efflux transporter AcrB TolC docking domain, DN and DC subdomains"/>
    <property type="match status" value="2"/>
</dbReference>
<feature type="transmembrane region" description="Helical" evidence="1">
    <location>
        <begin position="985"/>
        <end position="1009"/>
    </location>
</feature>
<dbReference type="GO" id="GO:0042910">
    <property type="term" value="F:xenobiotic transmembrane transporter activity"/>
    <property type="evidence" value="ECO:0007669"/>
    <property type="project" value="TreeGrafter"/>
</dbReference>
<keyword evidence="1" id="KW-0472">Membrane</keyword>
<dbReference type="PANTHER" id="PTHR32063">
    <property type="match status" value="1"/>
</dbReference>
<protein>
    <submittedName>
        <fullName evidence="2">RND efflux system, inner membrane transporter</fullName>
    </submittedName>
</protein>
<evidence type="ECO:0000256" key="1">
    <source>
        <dbReference type="SAM" id="Phobius"/>
    </source>
</evidence>
<evidence type="ECO:0000313" key="2">
    <source>
        <dbReference type="EMBL" id="QJX00939.1"/>
    </source>
</evidence>
<feature type="transmembrane region" description="Helical" evidence="1">
    <location>
        <begin position="434"/>
        <end position="453"/>
    </location>
</feature>
<feature type="transmembrane region" description="Helical" evidence="1">
    <location>
        <begin position="465"/>
        <end position="487"/>
    </location>
</feature>
<keyword evidence="1" id="KW-0812">Transmembrane</keyword>
<evidence type="ECO:0000313" key="3">
    <source>
        <dbReference type="Proteomes" id="UP000503447"/>
    </source>
</evidence>
<dbReference type="Gene3D" id="3.30.2090.10">
    <property type="entry name" value="Multidrug efflux transporter AcrB TolC docking domain, DN and DC subdomains"/>
    <property type="match status" value="2"/>
</dbReference>
<dbReference type="Gene3D" id="3.30.70.1430">
    <property type="entry name" value="Multidrug efflux transporter AcrB pore domain"/>
    <property type="match status" value="2"/>
</dbReference>
<name>A0A6M5Z3T9_9BACT</name>
<accession>A0A6M5Z3T9</accession>
<feature type="transmembrane region" description="Helical" evidence="1">
    <location>
        <begin position="960"/>
        <end position="979"/>
    </location>
</feature>
<dbReference type="Proteomes" id="UP000503447">
    <property type="component" value="Chromosome"/>
</dbReference>
<dbReference type="Gene3D" id="1.20.1640.10">
    <property type="entry name" value="Multidrug efflux transporter AcrB transmembrane domain"/>
    <property type="match status" value="2"/>
</dbReference>
<feature type="transmembrane region" description="Helical" evidence="1">
    <location>
        <begin position="337"/>
        <end position="356"/>
    </location>
</feature>
<gene>
    <name evidence="2" type="ORF">FTUN_8577</name>
</gene>
<dbReference type="AlphaFoldDB" id="A0A6M5Z3T9"/>